<dbReference type="RefSeq" id="WP_009071853.1">
    <property type="nucleotide sequence ID" value="NZ_JH597761.1"/>
</dbReference>
<keyword evidence="1" id="KW-0812">Transmembrane</keyword>
<sequence>MIGELIVYEMRRSVARKKVVSLILITVVFEVGIYVALSQVRSPRIEELISPIQPILWLVGVLLPQSLLLHFITISISSGSMSEEYEQGTVDFFLTKAITRLKFGIGKLLGGFILVSLIYILMVILAITFSSLLFGSQEYLNFLPGLILTVLFSSLTFFSIAFMVGELVRRSSLAFLISSSVLIGSILVGAVLVFVARLTGDDLYNVIAIALPSWGATELPFLYAGGIPNASLIVQALEIFPAVPGTQIDAVILTIGYSGIALIISFVSLLTRDIPKRIA</sequence>
<accession>H2C415</accession>
<dbReference type="HOGENOM" id="CLU_1006930_0_0_2"/>
<feature type="transmembrane region" description="Helical" evidence="1">
    <location>
        <begin position="250"/>
        <end position="270"/>
    </location>
</feature>
<keyword evidence="3" id="KW-1185">Reference proteome</keyword>
<dbReference type="OrthoDB" id="43597at2157"/>
<dbReference type="Proteomes" id="UP000003980">
    <property type="component" value="Unassembled WGS sequence"/>
</dbReference>
<feature type="transmembrane region" description="Helical" evidence="1">
    <location>
        <begin position="57"/>
        <end position="76"/>
    </location>
</feature>
<evidence type="ECO:0000256" key="1">
    <source>
        <dbReference type="SAM" id="Phobius"/>
    </source>
</evidence>
<protein>
    <submittedName>
        <fullName evidence="2">ABC-type transport system involved in multi-copper enzyme maturation, permease component</fullName>
    </submittedName>
</protein>
<dbReference type="PANTHER" id="PTHR37305:SF1">
    <property type="entry name" value="MEMBRANE PROTEIN"/>
    <property type="match status" value="1"/>
</dbReference>
<organism evidence="2 3">
    <name type="scientific">Metallosphaera yellowstonensis MK1</name>
    <dbReference type="NCBI Taxonomy" id="671065"/>
    <lineage>
        <taxon>Archaea</taxon>
        <taxon>Thermoproteota</taxon>
        <taxon>Thermoprotei</taxon>
        <taxon>Sulfolobales</taxon>
        <taxon>Sulfolobaceae</taxon>
        <taxon>Metallosphaera</taxon>
    </lineage>
</organism>
<name>H2C415_9CREN</name>
<dbReference type="AlphaFoldDB" id="H2C415"/>
<dbReference type="Pfam" id="PF12679">
    <property type="entry name" value="ABC2_membrane_2"/>
    <property type="match status" value="1"/>
</dbReference>
<dbReference type="STRING" id="671065.MetMK1DRAFT_00014140"/>
<proteinExistence type="predicted"/>
<keyword evidence="1" id="KW-0472">Membrane</keyword>
<dbReference type="GO" id="GO:0140359">
    <property type="term" value="F:ABC-type transporter activity"/>
    <property type="evidence" value="ECO:0007669"/>
    <property type="project" value="InterPro"/>
</dbReference>
<evidence type="ECO:0000313" key="2">
    <source>
        <dbReference type="EMBL" id="EHP70910.1"/>
    </source>
</evidence>
<dbReference type="PANTHER" id="PTHR37305">
    <property type="entry name" value="INTEGRAL MEMBRANE PROTEIN-RELATED"/>
    <property type="match status" value="1"/>
</dbReference>
<dbReference type="eggNOG" id="arCOG02441">
    <property type="taxonomic scope" value="Archaea"/>
</dbReference>
<evidence type="ECO:0000313" key="3">
    <source>
        <dbReference type="Proteomes" id="UP000003980"/>
    </source>
</evidence>
<feature type="transmembrane region" description="Helical" evidence="1">
    <location>
        <begin position="173"/>
        <end position="196"/>
    </location>
</feature>
<feature type="transmembrane region" description="Helical" evidence="1">
    <location>
        <begin position="19"/>
        <end position="37"/>
    </location>
</feature>
<dbReference type="EMBL" id="JH597761">
    <property type="protein sequence ID" value="EHP70910.1"/>
    <property type="molecule type" value="Genomic_DNA"/>
</dbReference>
<feature type="transmembrane region" description="Helical" evidence="1">
    <location>
        <begin position="139"/>
        <end position="161"/>
    </location>
</feature>
<dbReference type="GO" id="GO:0005886">
    <property type="term" value="C:plasma membrane"/>
    <property type="evidence" value="ECO:0007669"/>
    <property type="project" value="UniProtKB-SubCell"/>
</dbReference>
<gene>
    <name evidence="2" type="ORF">MetMK1DRAFT_00014140</name>
</gene>
<feature type="transmembrane region" description="Helical" evidence="1">
    <location>
        <begin position="108"/>
        <end position="133"/>
    </location>
</feature>
<reference evidence="2 3" key="1">
    <citation type="submission" date="2012-01" db="EMBL/GenBank/DDBJ databases">
        <title>Improved High-Quality Draft sequence of Metallosphaera yellowstonensis MK1.</title>
        <authorList>
            <consortium name="US DOE Joint Genome Institute"/>
            <person name="Lucas S."/>
            <person name="Han J."/>
            <person name="Cheng J.-F."/>
            <person name="Goodwin L."/>
            <person name="Pitluck S."/>
            <person name="Peters L."/>
            <person name="Teshima H."/>
            <person name="Detter J.C."/>
            <person name="Han C."/>
            <person name="Tapia R."/>
            <person name="Land M."/>
            <person name="Hauser L."/>
            <person name="Kyrpides N."/>
            <person name="Kozubal M."/>
            <person name="Macur R.E."/>
            <person name="Jay Z."/>
            <person name="Inskeep W."/>
            <person name="Woyke T."/>
        </authorList>
    </citation>
    <scope>NUCLEOTIDE SEQUENCE [LARGE SCALE GENOMIC DNA]</scope>
    <source>
        <strain evidence="2 3">MK1</strain>
    </source>
</reference>
<keyword evidence="1" id="KW-1133">Transmembrane helix</keyword>